<gene>
    <name evidence="2" type="ORF">AVEN_57922_1</name>
</gene>
<dbReference type="Proteomes" id="UP000499080">
    <property type="component" value="Unassembled WGS sequence"/>
</dbReference>
<protein>
    <recommendedName>
        <fullName evidence="1">Mutator-like transposase domain-containing protein</fullName>
    </recommendedName>
</protein>
<evidence type="ECO:0000313" key="2">
    <source>
        <dbReference type="EMBL" id="GBN01787.1"/>
    </source>
</evidence>
<evidence type="ECO:0000259" key="1">
    <source>
        <dbReference type="Pfam" id="PF20700"/>
    </source>
</evidence>
<keyword evidence="3" id="KW-1185">Reference proteome</keyword>
<dbReference type="EMBL" id="BGPR01004646">
    <property type="protein sequence ID" value="GBN01787.1"/>
    <property type="molecule type" value="Genomic_DNA"/>
</dbReference>
<dbReference type="Pfam" id="PF20700">
    <property type="entry name" value="Mutator"/>
    <property type="match status" value="1"/>
</dbReference>
<comment type="caution">
    <text evidence="2">The sequence shown here is derived from an EMBL/GenBank/DDBJ whole genome shotgun (WGS) entry which is preliminary data.</text>
</comment>
<organism evidence="2 3">
    <name type="scientific">Araneus ventricosus</name>
    <name type="common">Orbweaver spider</name>
    <name type="synonym">Epeira ventricosa</name>
    <dbReference type="NCBI Taxonomy" id="182803"/>
    <lineage>
        <taxon>Eukaryota</taxon>
        <taxon>Metazoa</taxon>
        <taxon>Ecdysozoa</taxon>
        <taxon>Arthropoda</taxon>
        <taxon>Chelicerata</taxon>
        <taxon>Arachnida</taxon>
        <taxon>Araneae</taxon>
        <taxon>Araneomorphae</taxon>
        <taxon>Entelegynae</taxon>
        <taxon>Araneoidea</taxon>
        <taxon>Araneidae</taxon>
        <taxon>Araneus</taxon>
    </lineage>
</organism>
<reference evidence="2 3" key="1">
    <citation type="journal article" date="2019" name="Sci. Rep.">
        <title>Orb-weaving spider Araneus ventricosus genome elucidates the spidroin gene catalogue.</title>
        <authorList>
            <person name="Kono N."/>
            <person name="Nakamura H."/>
            <person name="Ohtoshi R."/>
            <person name="Moran D.A.P."/>
            <person name="Shinohara A."/>
            <person name="Yoshida Y."/>
            <person name="Fujiwara M."/>
            <person name="Mori M."/>
            <person name="Tomita M."/>
            <person name="Arakawa K."/>
        </authorList>
    </citation>
    <scope>NUCLEOTIDE SEQUENCE [LARGE SCALE GENOMIC DNA]</scope>
</reference>
<dbReference type="InterPro" id="IPR049012">
    <property type="entry name" value="Mutator_transp_dom"/>
</dbReference>
<dbReference type="OrthoDB" id="6434791at2759"/>
<feature type="domain" description="Mutator-like transposase" evidence="1">
    <location>
        <begin position="14"/>
        <end position="112"/>
    </location>
</feature>
<evidence type="ECO:0000313" key="3">
    <source>
        <dbReference type="Proteomes" id="UP000499080"/>
    </source>
</evidence>
<accession>A0A4Y2KJN9</accession>
<name>A0A4Y2KJN9_ARAVE</name>
<sequence length="126" mass="14299">MARRRHSSLNECVSAICQKCADSVKKSTSANINNSHNCAKHTGASGTMEPVIVYLIFERSSEIKNLQYVDFYSDGDSKGYDGVKDIYGEKSVTKYECIGHIQNRVDSRLREELRQEDSWESQLKTL</sequence>
<dbReference type="AlphaFoldDB" id="A0A4Y2KJN9"/>
<proteinExistence type="predicted"/>